<proteinExistence type="predicted"/>
<dbReference type="RefSeq" id="WP_194446453.1">
    <property type="nucleotide sequence ID" value="NZ_BMKX01000006.1"/>
</dbReference>
<organism evidence="2 3">
    <name type="scientific">Glutamicibacter ardleyensis</name>
    <dbReference type="NCBI Taxonomy" id="225894"/>
    <lineage>
        <taxon>Bacteria</taxon>
        <taxon>Bacillati</taxon>
        <taxon>Actinomycetota</taxon>
        <taxon>Actinomycetes</taxon>
        <taxon>Micrococcales</taxon>
        <taxon>Micrococcaceae</taxon>
        <taxon>Glutamicibacter</taxon>
    </lineage>
</organism>
<accession>A0ABQ2DN87</accession>
<name>A0ABQ2DN87_9MICC</name>
<dbReference type="InterPro" id="IPR014591">
    <property type="entry name" value="UCP034455"/>
</dbReference>
<gene>
    <name evidence="2" type="ORF">GCM10007173_24080</name>
</gene>
<dbReference type="GeneID" id="303304761"/>
<keyword evidence="1" id="KW-1133">Transmembrane helix</keyword>
<comment type="caution">
    <text evidence="2">The sequence shown here is derived from an EMBL/GenBank/DDBJ whole genome shotgun (WGS) entry which is preliminary data.</text>
</comment>
<keyword evidence="1" id="KW-0472">Membrane</keyword>
<evidence type="ECO:0000313" key="2">
    <source>
        <dbReference type="EMBL" id="GGJ64300.1"/>
    </source>
</evidence>
<dbReference type="PIRSF" id="PIRSF034455">
    <property type="entry name" value="UCP034455"/>
    <property type="match status" value="1"/>
</dbReference>
<keyword evidence="3" id="KW-1185">Reference proteome</keyword>
<keyword evidence="1" id="KW-0812">Transmembrane</keyword>
<dbReference type="EMBL" id="BMKX01000006">
    <property type="protein sequence ID" value="GGJ64300.1"/>
    <property type="molecule type" value="Genomic_DNA"/>
</dbReference>
<evidence type="ECO:0008006" key="4">
    <source>
        <dbReference type="Google" id="ProtNLM"/>
    </source>
</evidence>
<dbReference type="Proteomes" id="UP000606115">
    <property type="component" value="Unassembled WGS sequence"/>
</dbReference>
<evidence type="ECO:0000256" key="1">
    <source>
        <dbReference type="SAM" id="Phobius"/>
    </source>
</evidence>
<evidence type="ECO:0000313" key="3">
    <source>
        <dbReference type="Proteomes" id="UP000606115"/>
    </source>
</evidence>
<dbReference type="InterPro" id="IPR021125">
    <property type="entry name" value="DUF2127"/>
</dbReference>
<feature type="transmembrane region" description="Helical" evidence="1">
    <location>
        <begin position="117"/>
        <end position="141"/>
    </location>
</feature>
<feature type="transmembrane region" description="Helical" evidence="1">
    <location>
        <begin position="79"/>
        <end position="105"/>
    </location>
</feature>
<dbReference type="Pfam" id="PF09900">
    <property type="entry name" value="DUF2127"/>
    <property type="match status" value="1"/>
</dbReference>
<reference evidence="3" key="1">
    <citation type="journal article" date="2019" name="Int. J. Syst. Evol. Microbiol.">
        <title>The Global Catalogue of Microorganisms (GCM) 10K type strain sequencing project: providing services to taxonomists for standard genome sequencing and annotation.</title>
        <authorList>
            <consortium name="The Broad Institute Genomics Platform"/>
            <consortium name="The Broad Institute Genome Sequencing Center for Infectious Disease"/>
            <person name="Wu L."/>
            <person name="Ma J."/>
        </authorList>
    </citation>
    <scope>NUCLEOTIDE SEQUENCE [LARGE SCALE GENOMIC DNA]</scope>
    <source>
        <strain evidence="3">CGMCC 1.3685</strain>
    </source>
</reference>
<protein>
    <recommendedName>
        <fullName evidence="4">DUF2127 domain-containing protein</fullName>
    </recommendedName>
</protein>
<sequence>MPESKLEVFLSPGDVGNSVGETKGSALNRIFRVTLDLKGLDGLLELIGGGLLLLVPPNQIGTFVRILTQHELSEDPQDLVANALIIAAHGLTLSASLFGAIYLLLHGFVKVVLAWAVLRNFLWAYPWMMAFLLIFIGYQVYQLAVKFSLGMALLTVFDLLILWLTWYEYRMHKSRKPIAGK</sequence>
<feature type="transmembrane region" description="Helical" evidence="1">
    <location>
        <begin position="147"/>
        <end position="167"/>
    </location>
</feature>